<feature type="compositionally biased region" description="Basic residues" evidence="1">
    <location>
        <begin position="16"/>
        <end position="25"/>
    </location>
</feature>
<evidence type="ECO:0000256" key="1">
    <source>
        <dbReference type="SAM" id="MobiDB-lite"/>
    </source>
</evidence>
<dbReference type="Proteomes" id="UP000010408">
    <property type="component" value="Unassembled WGS sequence"/>
</dbReference>
<dbReference type="HOGENOM" id="CLU_3139000_0_0_10"/>
<accession>L1N9K3</accession>
<protein>
    <submittedName>
        <fullName evidence="2">Uncharacterized protein</fullName>
    </submittedName>
</protein>
<name>L1N9K3_9PORP</name>
<comment type="caution">
    <text evidence="2">The sequence shown here is derived from an EMBL/GenBank/DDBJ whole genome shotgun (WGS) entry which is preliminary data.</text>
</comment>
<reference evidence="2 3" key="1">
    <citation type="submission" date="2012-05" db="EMBL/GenBank/DDBJ databases">
        <authorList>
            <person name="Weinstock G."/>
            <person name="Sodergren E."/>
            <person name="Lobos E.A."/>
            <person name="Fulton L."/>
            <person name="Fulton R."/>
            <person name="Courtney L."/>
            <person name="Fronick C."/>
            <person name="O'Laughlin M."/>
            <person name="Godfrey J."/>
            <person name="Wilson R.M."/>
            <person name="Miner T."/>
            <person name="Farmer C."/>
            <person name="Delehaunty K."/>
            <person name="Cordes M."/>
            <person name="Minx P."/>
            <person name="Tomlinson C."/>
            <person name="Chen J."/>
            <person name="Wollam A."/>
            <person name="Pepin K.H."/>
            <person name="Bhonagiri V."/>
            <person name="Zhang X."/>
            <person name="Suruliraj S."/>
            <person name="Warren W."/>
            <person name="Mitreva M."/>
            <person name="Mardis E.R."/>
            <person name="Wilson R.K."/>
        </authorList>
    </citation>
    <scope>NUCLEOTIDE SEQUENCE [LARGE SCALE GENOMIC DNA]</scope>
    <source>
        <strain evidence="2 3">F0037</strain>
    </source>
</reference>
<sequence length="49" mass="5290">MSRRWEARSGAGLKVGQRKARGKGNKKAEVASGKSLPPRQTIEKLGLLS</sequence>
<evidence type="ECO:0000313" key="3">
    <source>
        <dbReference type="Proteomes" id="UP000010408"/>
    </source>
</evidence>
<dbReference type="AlphaFoldDB" id="L1N9K3"/>
<feature type="region of interest" description="Disordered" evidence="1">
    <location>
        <begin position="1"/>
        <end position="49"/>
    </location>
</feature>
<gene>
    <name evidence="2" type="ORF">HMPREF9134_01858</name>
</gene>
<proteinExistence type="predicted"/>
<organism evidence="2 3">
    <name type="scientific">Porphyromonas catoniae F0037</name>
    <dbReference type="NCBI Taxonomy" id="1127696"/>
    <lineage>
        <taxon>Bacteria</taxon>
        <taxon>Pseudomonadati</taxon>
        <taxon>Bacteroidota</taxon>
        <taxon>Bacteroidia</taxon>
        <taxon>Bacteroidales</taxon>
        <taxon>Porphyromonadaceae</taxon>
        <taxon>Porphyromonas</taxon>
    </lineage>
</organism>
<dbReference type="EMBL" id="AMEQ01000044">
    <property type="protein sequence ID" value="EKX99949.1"/>
    <property type="molecule type" value="Genomic_DNA"/>
</dbReference>
<evidence type="ECO:0000313" key="2">
    <source>
        <dbReference type="EMBL" id="EKX99949.1"/>
    </source>
</evidence>